<name>A0AAD2GAL2_9STRA</name>
<dbReference type="EMBL" id="CAKOGP040002358">
    <property type="protein sequence ID" value="CAJ1968010.1"/>
    <property type="molecule type" value="Genomic_DNA"/>
</dbReference>
<feature type="region of interest" description="Disordered" evidence="2">
    <location>
        <begin position="149"/>
        <end position="168"/>
    </location>
</feature>
<protein>
    <recommendedName>
        <fullName evidence="3">Arf-GAP domain-containing protein</fullName>
    </recommendedName>
</protein>
<dbReference type="Gene3D" id="1.10.220.150">
    <property type="entry name" value="Arf GTPase activating protein"/>
    <property type="match status" value="1"/>
</dbReference>
<dbReference type="AlphaFoldDB" id="A0AAD2GAL2"/>
<feature type="domain" description="Arf-GAP" evidence="3">
    <location>
        <begin position="6"/>
        <end position="145"/>
    </location>
</feature>
<dbReference type="PRINTS" id="PR00405">
    <property type="entry name" value="REVINTRACTNG"/>
</dbReference>
<proteinExistence type="predicted"/>
<dbReference type="PANTHER" id="PTHR46220:SF1">
    <property type="entry name" value="ADP-RIBOSYLATION FACTOR GTPASE-ACTIVATING PROTEIN AGD12"/>
    <property type="match status" value="1"/>
</dbReference>
<feature type="compositionally biased region" description="Basic and acidic residues" evidence="2">
    <location>
        <begin position="399"/>
        <end position="415"/>
    </location>
</feature>
<dbReference type="PANTHER" id="PTHR46220">
    <property type="entry name" value="ADP-RIBOSYLATION FACTOR GTPASE-ACTIVATING PROTEIN AGD12"/>
    <property type="match status" value="1"/>
</dbReference>
<feature type="compositionally biased region" description="Low complexity" evidence="2">
    <location>
        <begin position="803"/>
        <end position="813"/>
    </location>
</feature>
<dbReference type="SUPFAM" id="SSF57863">
    <property type="entry name" value="ArfGap/RecO-like zinc finger"/>
    <property type="match status" value="1"/>
</dbReference>
<dbReference type="InterPro" id="IPR001164">
    <property type="entry name" value="ArfGAP_dom"/>
</dbReference>
<keyword evidence="1" id="KW-0863">Zinc-finger</keyword>
<evidence type="ECO:0000259" key="3">
    <source>
        <dbReference type="PROSITE" id="PS50115"/>
    </source>
</evidence>
<feature type="compositionally biased region" description="Polar residues" evidence="2">
    <location>
        <begin position="643"/>
        <end position="653"/>
    </location>
</feature>
<dbReference type="Proteomes" id="UP001295423">
    <property type="component" value="Unassembled WGS sequence"/>
</dbReference>
<dbReference type="GO" id="GO:0008270">
    <property type="term" value="F:zinc ion binding"/>
    <property type="evidence" value="ECO:0007669"/>
    <property type="project" value="UniProtKB-KW"/>
</dbReference>
<dbReference type="SMART" id="SM00105">
    <property type="entry name" value="ArfGap"/>
    <property type="match status" value="1"/>
</dbReference>
<feature type="compositionally biased region" description="Basic and acidic residues" evidence="2">
    <location>
        <begin position="594"/>
        <end position="603"/>
    </location>
</feature>
<dbReference type="GO" id="GO:0005543">
    <property type="term" value="F:phospholipid binding"/>
    <property type="evidence" value="ECO:0007669"/>
    <property type="project" value="InterPro"/>
</dbReference>
<feature type="compositionally biased region" description="Polar residues" evidence="2">
    <location>
        <begin position="546"/>
        <end position="556"/>
    </location>
</feature>
<keyword evidence="1" id="KW-0862">Zinc</keyword>
<feature type="region of interest" description="Disordered" evidence="2">
    <location>
        <begin position="180"/>
        <end position="213"/>
    </location>
</feature>
<gene>
    <name evidence="4" type="ORF">CYCCA115_LOCUS23042</name>
</gene>
<keyword evidence="1" id="KW-0479">Metal-binding</keyword>
<dbReference type="PROSITE" id="PS50115">
    <property type="entry name" value="ARFGAP"/>
    <property type="match status" value="1"/>
</dbReference>
<dbReference type="GO" id="GO:0005096">
    <property type="term" value="F:GTPase activator activity"/>
    <property type="evidence" value="ECO:0007669"/>
    <property type="project" value="InterPro"/>
</dbReference>
<feature type="region of interest" description="Disordered" evidence="2">
    <location>
        <begin position="275"/>
        <end position="295"/>
    </location>
</feature>
<comment type="caution">
    <text evidence="4">The sequence shown here is derived from an EMBL/GenBank/DDBJ whole genome shotgun (WGS) entry which is preliminary data.</text>
</comment>
<accession>A0AAD2GAL2</accession>
<keyword evidence="5" id="KW-1185">Reference proteome</keyword>
<dbReference type="Pfam" id="PF01412">
    <property type="entry name" value="ArfGap"/>
    <property type="match status" value="1"/>
</dbReference>
<feature type="compositionally biased region" description="Low complexity" evidence="2">
    <location>
        <begin position="152"/>
        <end position="168"/>
    </location>
</feature>
<feature type="region of interest" description="Disordered" evidence="2">
    <location>
        <begin position="330"/>
        <end position="349"/>
    </location>
</feature>
<evidence type="ECO:0000256" key="1">
    <source>
        <dbReference type="PROSITE-ProRule" id="PRU00288"/>
    </source>
</evidence>
<dbReference type="InterPro" id="IPR044518">
    <property type="entry name" value="ARF_GAP_AGD11/12/13"/>
</dbReference>
<organism evidence="4 5">
    <name type="scientific">Cylindrotheca closterium</name>
    <dbReference type="NCBI Taxonomy" id="2856"/>
    <lineage>
        <taxon>Eukaryota</taxon>
        <taxon>Sar</taxon>
        <taxon>Stramenopiles</taxon>
        <taxon>Ochrophyta</taxon>
        <taxon>Bacillariophyta</taxon>
        <taxon>Bacillariophyceae</taxon>
        <taxon>Bacillariophycidae</taxon>
        <taxon>Bacillariales</taxon>
        <taxon>Bacillariaceae</taxon>
        <taxon>Cylindrotheca</taxon>
    </lineage>
</organism>
<reference evidence="4" key="1">
    <citation type="submission" date="2023-08" db="EMBL/GenBank/DDBJ databases">
        <authorList>
            <person name="Audoor S."/>
            <person name="Bilcke G."/>
        </authorList>
    </citation>
    <scope>NUCLEOTIDE SEQUENCE</scope>
</reference>
<feature type="compositionally biased region" description="Polar residues" evidence="2">
    <location>
        <begin position="756"/>
        <end position="791"/>
    </location>
</feature>
<feature type="compositionally biased region" description="Polar residues" evidence="2">
    <location>
        <begin position="708"/>
        <end position="719"/>
    </location>
</feature>
<sequence>MSKSHKTLTLRLSSIQNRPENKTCCECSCSNPSWASLAKSPLADAREDDRLGAFICYACSTAHKQLGESLCTVKSIAVGSWTMADVMAMERGGNDVMNQIFEATLPTESSSLKPTESSETPERCAFFNLKYGERKFYCPDTASRLILPNPSPAASSSDSPSLSGRRSALSAYRQRSLPTLSLDEHLNSSPSRSGRRGVRRVHSSDEDEWEPLSPVSIGVYSNSMSTISTKSTLFTNSSRSNRRIQFIKESPVKSSTGRLINVSLESFIESSNNLDPNNKRMRNNGLDLNTPPIMEVSDRRPSLLDEKNKDTRPKMCQRHRSERSFLAAGDLNSEEGASRRSNFSRGGRRTLSLDADQVLLEESDHKDTRPKMCRRHKSERSFAVGDLNSDAGSGSNFSKEWRAPSLDADHKDTRPKMCQRHRSERTFASTDLISEARSRSNLPKGRRTLSLDSDQNFLEQIIASEQPATAEDQQPVRRRRGSMGGRRTSPIQSLENGPVRRRGSMGGRRTASIEQQEPLCLENGPVRRRGSMGGRRVSSIERLNRRTTSIDDSQQQGKRRASLSRRNLSLDSDDIMGSPQAPRTQRRNSIESTSQRERPKYSRDLSALDTSGHPTPEAQPRAAWMEGKTPRTTGRRKSVGVESGTTTRRNSLTAGGMNGLDRSDRSLSSHGTGPSIVRRAKRNFARQGRNETKEAKGELSDSERSSNVRRTYSGDSLKNSSHHRRQGLISGDKRPSSRGLDLRNSLGVPRIRTDSDMSSSLLASTQSGRRNSNIAVLGRNQNSRSASNSDLASKLDFIDRESNGTNSSSSGNNKAPASPLTTSTRRPPRSLHVVVSADGDGDRTFVSTVTGNSSLESHWSLHKERWEA</sequence>
<feature type="region of interest" description="Disordered" evidence="2">
    <location>
        <begin position="365"/>
        <end position="830"/>
    </location>
</feature>
<evidence type="ECO:0000313" key="5">
    <source>
        <dbReference type="Proteomes" id="UP001295423"/>
    </source>
</evidence>
<dbReference type="InterPro" id="IPR037278">
    <property type="entry name" value="ARFGAP/RecO"/>
</dbReference>
<evidence type="ECO:0000256" key="2">
    <source>
        <dbReference type="SAM" id="MobiDB-lite"/>
    </source>
</evidence>
<dbReference type="InterPro" id="IPR038508">
    <property type="entry name" value="ArfGAP_dom_sf"/>
</dbReference>
<evidence type="ECO:0000313" key="4">
    <source>
        <dbReference type="EMBL" id="CAJ1968010.1"/>
    </source>
</evidence>
<feature type="compositionally biased region" description="Basic and acidic residues" evidence="2">
    <location>
        <begin position="688"/>
        <end position="706"/>
    </location>
</feature>